<reference evidence="1 2" key="1">
    <citation type="submission" date="2014-04" db="EMBL/GenBank/DDBJ databases">
        <authorList>
            <consortium name="DOE Joint Genome Institute"/>
            <person name="Kuo A."/>
            <person name="Kohler A."/>
            <person name="Costa M.D."/>
            <person name="Nagy L.G."/>
            <person name="Floudas D."/>
            <person name="Copeland A."/>
            <person name="Barry K.W."/>
            <person name="Cichocki N."/>
            <person name="Veneault-Fourrey C."/>
            <person name="LaButti K."/>
            <person name="Lindquist E.A."/>
            <person name="Lipzen A."/>
            <person name="Lundell T."/>
            <person name="Morin E."/>
            <person name="Murat C."/>
            <person name="Sun H."/>
            <person name="Tunlid A."/>
            <person name="Henrissat B."/>
            <person name="Grigoriev I.V."/>
            <person name="Hibbett D.S."/>
            <person name="Martin F."/>
            <person name="Nordberg H.P."/>
            <person name="Cantor M.N."/>
            <person name="Hua S.X."/>
        </authorList>
    </citation>
    <scope>NUCLEOTIDE SEQUENCE [LARGE SCALE GENOMIC DNA]</scope>
    <source>
        <strain evidence="1 2">Marx 270</strain>
    </source>
</reference>
<evidence type="ECO:0000313" key="1">
    <source>
        <dbReference type="EMBL" id="KIN97855.1"/>
    </source>
</evidence>
<protein>
    <submittedName>
        <fullName evidence="1">Uncharacterized protein</fullName>
    </submittedName>
</protein>
<keyword evidence="2" id="KW-1185">Reference proteome</keyword>
<dbReference type="HOGENOM" id="CLU_2292853_0_0_1"/>
<organism evidence="1 2">
    <name type="scientific">Pisolithus tinctorius Marx 270</name>
    <dbReference type="NCBI Taxonomy" id="870435"/>
    <lineage>
        <taxon>Eukaryota</taxon>
        <taxon>Fungi</taxon>
        <taxon>Dikarya</taxon>
        <taxon>Basidiomycota</taxon>
        <taxon>Agaricomycotina</taxon>
        <taxon>Agaricomycetes</taxon>
        <taxon>Agaricomycetidae</taxon>
        <taxon>Boletales</taxon>
        <taxon>Sclerodermatineae</taxon>
        <taxon>Pisolithaceae</taxon>
        <taxon>Pisolithus</taxon>
    </lineage>
</organism>
<accession>A0A0C3NQS7</accession>
<name>A0A0C3NQS7_PISTI</name>
<proteinExistence type="predicted"/>
<dbReference type="InParanoid" id="A0A0C3NQS7"/>
<evidence type="ECO:0000313" key="2">
    <source>
        <dbReference type="Proteomes" id="UP000054217"/>
    </source>
</evidence>
<gene>
    <name evidence="1" type="ORF">M404DRAFT_884945</name>
</gene>
<sequence length="101" mass="10846">MTLEGWQSAERYGHLCDGPATTSCVIQQTALRKGSDAGIPHAGVAMENAQPVVLHAHSLAWSMSGRMVEIVCARLGNDIMAIKVSIAVFIYKSSSMTTRIL</sequence>
<dbReference type="Proteomes" id="UP000054217">
    <property type="component" value="Unassembled WGS sequence"/>
</dbReference>
<reference evidence="2" key="2">
    <citation type="submission" date="2015-01" db="EMBL/GenBank/DDBJ databases">
        <title>Evolutionary Origins and Diversification of the Mycorrhizal Mutualists.</title>
        <authorList>
            <consortium name="DOE Joint Genome Institute"/>
            <consortium name="Mycorrhizal Genomics Consortium"/>
            <person name="Kohler A."/>
            <person name="Kuo A."/>
            <person name="Nagy L.G."/>
            <person name="Floudas D."/>
            <person name="Copeland A."/>
            <person name="Barry K.W."/>
            <person name="Cichocki N."/>
            <person name="Veneault-Fourrey C."/>
            <person name="LaButti K."/>
            <person name="Lindquist E.A."/>
            <person name="Lipzen A."/>
            <person name="Lundell T."/>
            <person name="Morin E."/>
            <person name="Murat C."/>
            <person name="Riley R."/>
            <person name="Ohm R."/>
            <person name="Sun H."/>
            <person name="Tunlid A."/>
            <person name="Henrissat B."/>
            <person name="Grigoriev I.V."/>
            <person name="Hibbett D.S."/>
            <person name="Martin F."/>
        </authorList>
    </citation>
    <scope>NUCLEOTIDE SEQUENCE [LARGE SCALE GENOMIC DNA]</scope>
    <source>
        <strain evidence="2">Marx 270</strain>
    </source>
</reference>
<dbReference type="EMBL" id="KN832023">
    <property type="protein sequence ID" value="KIN97855.1"/>
    <property type="molecule type" value="Genomic_DNA"/>
</dbReference>
<dbReference type="AlphaFoldDB" id="A0A0C3NQS7"/>